<dbReference type="FunFam" id="1.10.10.2050:FF:000001">
    <property type="entry name" value="putative tRNA pseudouridine synthase Pus10"/>
    <property type="match status" value="1"/>
</dbReference>
<organism evidence="1 2">
    <name type="scientific">Hymenochirus boettgeri</name>
    <name type="common">Congo dwarf clawed frog</name>
    <dbReference type="NCBI Taxonomy" id="247094"/>
    <lineage>
        <taxon>Eukaryota</taxon>
        <taxon>Metazoa</taxon>
        <taxon>Chordata</taxon>
        <taxon>Craniata</taxon>
        <taxon>Vertebrata</taxon>
        <taxon>Euteleostomi</taxon>
        <taxon>Amphibia</taxon>
        <taxon>Batrachia</taxon>
        <taxon>Anura</taxon>
        <taxon>Pipoidea</taxon>
        <taxon>Pipidae</taxon>
        <taxon>Pipinae</taxon>
        <taxon>Hymenochirus</taxon>
    </lineage>
</organism>
<keyword evidence="2" id="KW-1185">Reference proteome</keyword>
<gene>
    <name evidence="1" type="ORF">GDO86_000687</name>
</gene>
<sequence length="134" mass="15189">MLLIQEKFRPFAQVLLSSGTCPRCVLRFCCVGYSAHYRLPYKDLTFELEKHLAPCRVDTAEVTEVPPCKKVKKEDGTDHVPPSEDINTTVPRTCNLCLGMLQQYCETEFIKKVTQNISVKLSAPISKRPCLVIK</sequence>
<reference evidence="1" key="1">
    <citation type="thesis" date="2020" institute="ProQuest LLC" country="789 East Eisenhower Parkway, Ann Arbor, MI, USA">
        <title>Comparative Genomics and Chromosome Evolution.</title>
        <authorList>
            <person name="Mudd A.B."/>
        </authorList>
    </citation>
    <scope>NUCLEOTIDE SEQUENCE</scope>
    <source>
        <strain evidence="1">Female2</strain>
        <tissue evidence="1">Blood</tissue>
    </source>
</reference>
<dbReference type="Gene3D" id="1.10.10.2050">
    <property type="match status" value="1"/>
</dbReference>
<name>A0A8T2KFG3_9PIPI</name>
<protein>
    <submittedName>
        <fullName evidence="1">Uncharacterized protein</fullName>
    </submittedName>
</protein>
<evidence type="ECO:0000313" key="2">
    <source>
        <dbReference type="Proteomes" id="UP000812440"/>
    </source>
</evidence>
<dbReference type="OrthoDB" id="271937at2759"/>
<accession>A0A8T2KFG3</accession>
<proteinExistence type="predicted"/>
<dbReference type="AlphaFoldDB" id="A0A8T2KFG3"/>
<dbReference type="Proteomes" id="UP000812440">
    <property type="component" value="Chromosome 1"/>
</dbReference>
<evidence type="ECO:0000313" key="1">
    <source>
        <dbReference type="EMBL" id="KAG8454137.1"/>
    </source>
</evidence>
<dbReference type="EMBL" id="JAACNH010000001">
    <property type="protein sequence ID" value="KAG8454137.1"/>
    <property type="molecule type" value="Genomic_DNA"/>
</dbReference>
<comment type="caution">
    <text evidence="1">The sequence shown here is derived from an EMBL/GenBank/DDBJ whole genome shotgun (WGS) entry which is preliminary data.</text>
</comment>